<dbReference type="EMBL" id="CAKOGL010000025">
    <property type="protein sequence ID" value="CAH2102746.1"/>
    <property type="molecule type" value="Genomic_DNA"/>
</dbReference>
<evidence type="ECO:0000313" key="2">
    <source>
        <dbReference type="Proteomes" id="UP001153954"/>
    </source>
</evidence>
<protein>
    <submittedName>
        <fullName evidence="1">Uncharacterized protein</fullName>
    </submittedName>
</protein>
<evidence type="ECO:0000313" key="1">
    <source>
        <dbReference type="EMBL" id="CAH2102746.1"/>
    </source>
</evidence>
<reference evidence="1" key="1">
    <citation type="submission" date="2022-03" db="EMBL/GenBank/DDBJ databases">
        <authorList>
            <person name="Tunstrom K."/>
        </authorList>
    </citation>
    <scope>NUCLEOTIDE SEQUENCE</scope>
</reference>
<keyword evidence="2" id="KW-1185">Reference proteome</keyword>
<dbReference type="Proteomes" id="UP001153954">
    <property type="component" value="Unassembled WGS sequence"/>
</dbReference>
<accession>A0AAU9UUR4</accession>
<sequence>MLIAFERASMYEQWKNRRALHPQVGRRLTIYSLKLSKYTPPDGFPRTLRAQRVYHAIFYKFSHKLQSQAVKSCFCWSSAVPAFAAFAVIELPLPNSEYFEHAFKIWH</sequence>
<name>A0AAU9UUR4_EUPED</name>
<comment type="caution">
    <text evidence="1">The sequence shown here is derived from an EMBL/GenBank/DDBJ whole genome shotgun (WGS) entry which is preliminary data.</text>
</comment>
<proteinExistence type="predicted"/>
<dbReference type="AlphaFoldDB" id="A0AAU9UUR4"/>
<organism evidence="1 2">
    <name type="scientific">Euphydryas editha</name>
    <name type="common">Edith's checkerspot</name>
    <dbReference type="NCBI Taxonomy" id="104508"/>
    <lineage>
        <taxon>Eukaryota</taxon>
        <taxon>Metazoa</taxon>
        <taxon>Ecdysozoa</taxon>
        <taxon>Arthropoda</taxon>
        <taxon>Hexapoda</taxon>
        <taxon>Insecta</taxon>
        <taxon>Pterygota</taxon>
        <taxon>Neoptera</taxon>
        <taxon>Endopterygota</taxon>
        <taxon>Lepidoptera</taxon>
        <taxon>Glossata</taxon>
        <taxon>Ditrysia</taxon>
        <taxon>Papilionoidea</taxon>
        <taxon>Nymphalidae</taxon>
        <taxon>Nymphalinae</taxon>
        <taxon>Euphydryas</taxon>
    </lineage>
</organism>
<gene>
    <name evidence="1" type="ORF">EEDITHA_LOCUS17331</name>
</gene>